<proteinExistence type="predicted"/>
<sequence>FQHWNGTRFTQTSLKATGLRIQLGHPPGERCPLNEAMWADDFVIIDCDVVHSVGLDFCRCGTTSKSHVEQLLEHRLYATTVSNPKTAATFRVLELFELLQYEANISPFEFFKAIACLTDNTGLSPAKVSSVWSVLDFKLTVLLIRRIDIQVY</sequence>
<comment type="caution">
    <text evidence="2">The sequence shown here is derived from an EMBL/GenBank/DDBJ whole genome shotgun (WGS) entry which is preliminary data.</text>
</comment>
<dbReference type="EMBL" id="JACGCI010000083">
    <property type="protein sequence ID" value="KAF6747271.1"/>
    <property type="molecule type" value="Genomic_DNA"/>
</dbReference>
<evidence type="ECO:0000313" key="3">
    <source>
        <dbReference type="Proteomes" id="UP000521943"/>
    </source>
</evidence>
<name>A0A8H6HK91_9AGAR</name>
<dbReference type="AlphaFoldDB" id="A0A8H6HK91"/>
<organism evidence="2 3">
    <name type="scientific">Ephemerocybe angulata</name>
    <dbReference type="NCBI Taxonomy" id="980116"/>
    <lineage>
        <taxon>Eukaryota</taxon>
        <taxon>Fungi</taxon>
        <taxon>Dikarya</taxon>
        <taxon>Basidiomycota</taxon>
        <taxon>Agaricomycotina</taxon>
        <taxon>Agaricomycetes</taxon>
        <taxon>Agaricomycetidae</taxon>
        <taxon>Agaricales</taxon>
        <taxon>Agaricineae</taxon>
        <taxon>Psathyrellaceae</taxon>
        <taxon>Ephemerocybe</taxon>
    </lineage>
</organism>
<evidence type="ECO:0000313" key="2">
    <source>
        <dbReference type="EMBL" id="KAF6747271.1"/>
    </source>
</evidence>
<keyword evidence="3" id="KW-1185">Reference proteome</keyword>
<feature type="non-terminal residue" evidence="2">
    <location>
        <position position="1"/>
    </location>
</feature>
<dbReference type="Pfam" id="PF18803">
    <property type="entry name" value="CxC2"/>
    <property type="match status" value="1"/>
</dbReference>
<feature type="domain" description="CxC2-like cysteine cluster KDZ transposase-associated" evidence="1">
    <location>
        <begin position="14"/>
        <end position="122"/>
    </location>
</feature>
<protein>
    <recommendedName>
        <fullName evidence="1">CxC2-like cysteine cluster KDZ transposase-associated domain-containing protein</fullName>
    </recommendedName>
</protein>
<gene>
    <name evidence="2" type="ORF">DFP72DRAFT_822007</name>
</gene>
<dbReference type="InterPro" id="IPR041457">
    <property type="entry name" value="CxC2_KDZ-assoc"/>
</dbReference>
<reference evidence="2 3" key="1">
    <citation type="submission" date="2020-07" db="EMBL/GenBank/DDBJ databases">
        <title>Comparative genomics of pyrophilous fungi reveals a link between fire events and developmental genes.</title>
        <authorList>
            <consortium name="DOE Joint Genome Institute"/>
            <person name="Steindorff A.S."/>
            <person name="Carver A."/>
            <person name="Calhoun S."/>
            <person name="Stillman K."/>
            <person name="Liu H."/>
            <person name="Lipzen A."/>
            <person name="Pangilinan J."/>
            <person name="Labutti K."/>
            <person name="Bruns T.D."/>
            <person name="Grigoriev I.V."/>
        </authorList>
    </citation>
    <scope>NUCLEOTIDE SEQUENCE [LARGE SCALE GENOMIC DNA]</scope>
    <source>
        <strain evidence="2 3">CBS 144469</strain>
    </source>
</reference>
<dbReference type="OrthoDB" id="3235114at2759"/>
<accession>A0A8H6HK91</accession>
<evidence type="ECO:0000259" key="1">
    <source>
        <dbReference type="Pfam" id="PF18803"/>
    </source>
</evidence>
<dbReference type="Proteomes" id="UP000521943">
    <property type="component" value="Unassembled WGS sequence"/>
</dbReference>